<dbReference type="Proteomes" id="UP000276223">
    <property type="component" value="Unassembled WGS sequence"/>
</dbReference>
<evidence type="ECO:0000313" key="3">
    <source>
        <dbReference type="Proteomes" id="UP000276223"/>
    </source>
</evidence>
<proteinExistence type="predicted"/>
<sequence>MTREGDVVLVHIEGKPAFFARIENIAPDPKPDWWQVKMLVLQVPLITVTWILREAYINGEEFTMGGHPMRLVKVEAPAEDASGADREAPGRSEGAQNRQGSAEQTTSNVVSLRERKLKKKP</sequence>
<evidence type="ECO:0000256" key="1">
    <source>
        <dbReference type="SAM" id="MobiDB-lite"/>
    </source>
</evidence>
<comment type="caution">
    <text evidence="2">The sequence shown here is derived from an EMBL/GenBank/DDBJ whole genome shotgun (WGS) entry which is preliminary data.</text>
</comment>
<organism evidence="2 3">
    <name type="scientific">Desulfosoma caldarium</name>
    <dbReference type="NCBI Taxonomy" id="610254"/>
    <lineage>
        <taxon>Bacteria</taxon>
        <taxon>Pseudomonadati</taxon>
        <taxon>Thermodesulfobacteriota</taxon>
        <taxon>Syntrophobacteria</taxon>
        <taxon>Syntrophobacterales</taxon>
        <taxon>Syntrophobacteraceae</taxon>
        <taxon>Desulfosoma</taxon>
    </lineage>
</organism>
<dbReference type="EMBL" id="RJVA01000012">
    <property type="protein sequence ID" value="ROQ92328.1"/>
    <property type="molecule type" value="Genomic_DNA"/>
</dbReference>
<name>A0A3N1URH2_9BACT</name>
<dbReference type="RefSeq" id="WP_123290487.1">
    <property type="nucleotide sequence ID" value="NZ_RJVA01000012.1"/>
</dbReference>
<gene>
    <name evidence="2" type="ORF">EDC27_2033</name>
</gene>
<dbReference type="AlphaFoldDB" id="A0A3N1URH2"/>
<feature type="region of interest" description="Disordered" evidence="1">
    <location>
        <begin position="75"/>
        <end position="121"/>
    </location>
</feature>
<reference evidence="2 3" key="1">
    <citation type="submission" date="2018-11" db="EMBL/GenBank/DDBJ databases">
        <title>Genomic Encyclopedia of Type Strains, Phase IV (KMG-IV): sequencing the most valuable type-strain genomes for metagenomic binning, comparative biology and taxonomic classification.</title>
        <authorList>
            <person name="Goeker M."/>
        </authorList>
    </citation>
    <scope>NUCLEOTIDE SEQUENCE [LARGE SCALE GENOMIC DNA]</scope>
    <source>
        <strain evidence="2 3">DSM 22027</strain>
    </source>
</reference>
<keyword evidence="3" id="KW-1185">Reference proteome</keyword>
<evidence type="ECO:0000313" key="2">
    <source>
        <dbReference type="EMBL" id="ROQ92328.1"/>
    </source>
</evidence>
<protein>
    <submittedName>
        <fullName evidence="2">Uncharacterized protein</fullName>
    </submittedName>
</protein>
<feature type="compositionally biased region" description="Polar residues" evidence="1">
    <location>
        <begin position="94"/>
        <end position="110"/>
    </location>
</feature>
<dbReference type="OrthoDB" id="5398417at2"/>
<accession>A0A3N1URH2</accession>